<comment type="caution">
    <text evidence="1">The sequence shown here is derived from an EMBL/GenBank/DDBJ whole genome shotgun (WGS) entry which is preliminary data.</text>
</comment>
<organism evidence="1 2">
    <name type="scientific">Tessaracoccus lapidicaptus</name>
    <dbReference type="NCBI Taxonomy" id="1427523"/>
    <lineage>
        <taxon>Bacteria</taxon>
        <taxon>Bacillati</taxon>
        <taxon>Actinomycetota</taxon>
        <taxon>Actinomycetes</taxon>
        <taxon>Propionibacteriales</taxon>
        <taxon>Propionibacteriaceae</taxon>
        <taxon>Tessaracoccus</taxon>
    </lineage>
</organism>
<dbReference type="Pfam" id="PF01903">
    <property type="entry name" value="CbiX"/>
    <property type="match status" value="2"/>
</dbReference>
<dbReference type="InterPro" id="IPR002762">
    <property type="entry name" value="CbiX-like"/>
</dbReference>
<name>A0A1C0APV0_9ACTN</name>
<evidence type="ECO:0000313" key="2">
    <source>
        <dbReference type="Proteomes" id="UP000093501"/>
    </source>
</evidence>
<gene>
    <name evidence="1" type="ORF">BCR15_00065</name>
</gene>
<accession>A0A1C0APV0</accession>
<protein>
    <submittedName>
        <fullName evidence="1">Uncharacterized protein</fullName>
    </submittedName>
</protein>
<dbReference type="Proteomes" id="UP000093501">
    <property type="component" value="Unassembled WGS sequence"/>
</dbReference>
<dbReference type="SUPFAM" id="SSF53800">
    <property type="entry name" value="Chelatase"/>
    <property type="match status" value="1"/>
</dbReference>
<dbReference type="Gene3D" id="3.40.50.1400">
    <property type="match status" value="2"/>
</dbReference>
<reference evidence="2" key="1">
    <citation type="submission" date="2016-07" db="EMBL/GenBank/DDBJ databases">
        <authorList>
            <person name="Florea S."/>
            <person name="Webb J.S."/>
            <person name="Jaromczyk J."/>
            <person name="Schardl C.L."/>
        </authorList>
    </citation>
    <scope>NUCLEOTIDE SEQUENCE [LARGE SCALE GENOMIC DNA]</scope>
    <source>
        <strain evidence="2">IPBSL-7</strain>
    </source>
</reference>
<dbReference type="AlphaFoldDB" id="A0A1C0APV0"/>
<dbReference type="PANTHER" id="PTHR33542:SF5">
    <property type="entry name" value="FERROCHELATASE CHE1"/>
    <property type="match status" value="1"/>
</dbReference>
<dbReference type="GO" id="GO:0016829">
    <property type="term" value="F:lyase activity"/>
    <property type="evidence" value="ECO:0007669"/>
    <property type="project" value="InterPro"/>
</dbReference>
<evidence type="ECO:0000313" key="1">
    <source>
        <dbReference type="EMBL" id="OCL36317.1"/>
    </source>
</evidence>
<dbReference type="PANTHER" id="PTHR33542">
    <property type="entry name" value="SIROHYDROCHLORIN FERROCHELATASE, CHLOROPLASTIC"/>
    <property type="match status" value="1"/>
</dbReference>
<keyword evidence="2" id="KW-1185">Reference proteome</keyword>
<proteinExistence type="predicted"/>
<dbReference type="RefSeq" id="WP_068750448.1">
    <property type="nucleotide sequence ID" value="NZ_LR214441.1"/>
</dbReference>
<dbReference type="EMBL" id="MBQD01000011">
    <property type="protein sequence ID" value="OCL36317.1"/>
    <property type="molecule type" value="Genomic_DNA"/>
</dbReference>
<sequence>MTPVLIVCAHGTDDPDGQAVVLEIAAAAARRLPGVTVEAAYVDVQEPKLGDVVDRWVGASATVVVVPVLLTLGFHTEVDVAEAVSAHPGAVVSTGPLGPDPRLERALVDRLREAGAPEDAAVVVAVAGSSRPEAADVAHQVVAGVQSLWPGRVSVGFLSAAEPRVAEAVASARGMGPVAVASYLIGPGFFQRRVDKAGADVAAAPLGAHPLLVEVVVDRYRAAAAGLVADQSHPG</sequence>
<dbReference type="InterPro" id="IPR050963">
    <property type="entry name" value="Sirohydro_Cobaltochel/CbiX"/>
</dbReference>